<name>A0A0G0CQB4_9BACT</name>
<dbReference type="STRING" id="1618566.UR35_C0001G0159"/>
<dbReference type="GO" id="GO:0032259">
    <property type="term" value="P:methylation"/>
    <property type="evidence" value="ECO:0007669"/>
    <property type="project" value="UniProtKB-KW"/>
</dbReference>
<dbReference type="GO" id="GO:0008757">
    <property type="term" value="F:S-adenosylmethionine-dependent methyltransferase activity"/>
    <property type="evidence" value="ECO:0007669"/>
    <property type="project" value="InterPro"/>
</dbReference>
<dbReference type="Gene3D" id="3.40.50.150">
    <property type="entry name" value="Vaccinia Virus protein VP39"/>
    <property type="match status" value="1"/>
</dbReference>
<dbReference type="Proteomes" id="UP000034778">
    <property type="component" value="Unassembled WGS sequence"/>
</dbReference>
<evidence type="ECO:0000313" key="2">
    <source>
        <dbReference type="EMBL" id="KKP45562.1"/>
    </source>
</evidence>
<dbReference type="SUPFAM" id="SSF53335">
    <property type="entry name" value="S-adenosyl-L-methionine-dependent methyltransferases"/>
    <property type="match status" value="1"/>
</dbReference>
<accession>A0A0G0CQB4</accession>
<dbReference type="AlphaFoldDB" id="A0A0G0CQB4"/>
<evidence type="ECO:0000313" key="3">
    <source>
        <dbReference type="Proteomes" id="UP000034778"/>
    </source>
</evidence>
<organism evidence="2 3">
    <name type="scientific">Candidatus Woesebacteria bacterium GW2011_GWB1_33_22</name>
    <dbReference type="NCBI Taxonomy" id="1618566"/>
    <lineage>
        <taxon>Bacteria</taxon>
        <taxon>Candidatus Woeseibacteriota</taxon>
    </lineage>
</organism>
<feature type="domain" description="Methyltransferase type 11" evidence="1">
    <location>
        <begin position="78"/>
        <end position="169"/>
    </location>
</feature>
<dbReference type="Pfam" id="PF08241">
    <property type="entry name" value="Methyltransf_11"/>
    <property type="match status" value="1"/>
</dbReference>
<keyword evidence="2" id="KW-0489">Methyltransferase</keyword>
<evidence type="ECO:0000259" key="1">
    <source>
        <dbReference type="Pfam" id="PF08241"/>
    </source>
</evidence>
<dbReference type="PANTHER" id="PTHR43861:SF6">
    <property type="entry name" value="METHYLTRANSFERASE TYPE 11"/>
    <property type="match status" value="1"/>
</dbReference>
<protein>
    <submittedName>
        <fullName evidence="2">SAM-dependent methyltransferase</fullName>
    </submittedName>
</protein>
<dbReference type="EMBL" id="LBOW01000001">
    <property type="protein sequence ID" value="KKP45562.1"/>
    <property type="molecule type" value="Genomic_DNA"/>
</dbReference>
<dbReference type="CDD" id="cd02440">
    <property type="entry name" value="AdoMet_MTases"/>
    <property type="match status" value="1"/>
</dbReference>
<comment type="caution">
    <text evidence="2">The sequence shown here is derived from an EMBL/GenBank/DDBJ whole genome shotgun (WGS) entry which is preliminary data.</text>
</comment>
<dbReference type="InterPro" id="IPR029063">
    <property type="entry name" value="SAM-dependent_MTases_sf"/>
</dbReference>
<reference evidence="2 3" key="1">
    <citation type="journal article" date="2015" name="Nature">
        <title>rRNA introns, odd ribosomes, and small enigmatic genomes across a large radiation of phyla.</title>
        <authorList>
            <person name="Brown C.T."/>
            <person name="Hug L.A."/>
            <person name="Thomas B.C."/>
            <person name="Sharon I."/>
            <person name="Castelle C.J."/>
            <person name="Singh A."/>
            <person name="Wilkins M.J."/>
            <person name="Williams K.H."/>
            <person name="Banfield J.F."/>
        </authorList>
    </citation>
    <scope>NUCLEOTIDE SEQUENCE [LARGE SCALE GENOMIC DNA]</scope>
</reference>
<keyword evidence="2" id="KW-0808">Transferase</keyword>
<gene>
    <name evidence="2" type="ORF">UR35_C0001G0159</name>
</gene>
<dbReference type="InterPro" id="IPR013216">
    <property type="entry name" value="Methyltransf_11"/>
</dbReference>
<sequence>MNSFFDEERLRDKLAKKRKYKEFLKTYQNPSNIIDKNTKIFWNSFTVTYKETLLNSPVYQDKINRTVNFLENKTGNILDIGFGIGEIERRLQTSELKIYGIDISSVAVKNAKKELKGIYRIGSIFKIPHATKSMDFVFALDVLEHIPVNKTFDVYKGISRALKAKGMLTISVPINENLEELYIENKNPNNHLRVYTPDIIKTELILNGFKIVKTNYLYAFDKFYFIKSFFVNFFKLTIRKPNLMIIFCQKQ</sequence>
<proteinExistence type="predicted"/>
<dbReference type="PANTHER" id="PTHR43861">
    <property type="entry name" value="TRANS-ACONITATE 2-METHYLTRANSFERASE-RELATED"/>
    <property type="match status" value="1"/>
</dbReference>